<dbReference type="Proteomes" id="UP001560267">
    <property type="component" value="Unassembled WGS sequence"/>
</dbReference>
<evidence type="ECO:0000313" key="10">
    <source>
        <dbReference type="Proteomes" id="UP001560267"/>
    </source>
</evidence>
<evidence type="ECO:0000256" key="6">
    <source>
        <dbReference type="ARBA" id="ARBA00025737"/>
    </source>
</evidence>
<accession>A0ABV3Y334</accession>
<dbReference type="InterPro" id="IPR011008">
    <property type="entry name" value="Dimeric_a/b-barrel"/>
</dbReference>
<evidence type="ECO:0000259" key="7">
    <source>
        <dbReference type="Pfam" id="PF04261"/>
    </source>
</evidence>
<proteinExistence type="inferred from homology"/>
<dbReference type="InterPro" id="IPR006314">
    <property type="entry name" value="Dyp_peroxidase"/>
</dbReference>
<evidence type="ECO:0000256" key="3">
    <source>
        <dbReference type="ARBA" id="ARBA00022723"/>
    </source>
</evidence>
<keyword evidence="10" id="KW-1185">Reference proteome</keyword>
<dbReference type="EMBL" id="JBFSHR010000030">
    <property type="protein sequence ID" value="MEX6429963.1"/>
    <property type="molecule type" value="Genomic_DNA"/>
</dbReference>
<dbReference type="PANTHER" id="PTHR30521:SF0">
    <property type="entry name" value="DYP-TYPE PEROXIDASE FAMILY PROTEIN"/>
    <property type="match status" value="1"/>
</dbReference>
<comment type="cofactor">
    <cofactor evidence="1">
        <name>heme b</name>
        <dbReference type="ChEBI" id="CHEBI:60344"/>
    </cofactor>
</comment>
<evidence type="ECO:0000256" key="4">
    <source>
        <dbReference type="ARBA" id="ARBA00023002"/>
    </source>
</evidence>
<dbReference type="GO" id="GO:0004601">
    <property type="term" value="F:peroxidase activity"/>
    <property type="evidence" value="ECO:0007669"/>
    <property type="project" value="UniProtKB-KW"/>
</dbReference>
<evidence type="ECO:0000313" key="9">
    <source>
        <dbReference type="EMBL" id="MEX6429963.1"/>
    </source>
</evidence>
<evidence type="ECO:0000256" key="5">
    <source>
        <dbReference type="ARBA" id="ARBA00023004"/>
    </source>
</evidence>
<keyword evidence="5" id="KW-0408">Iron</keyword>
<dbReference type="PANTHER" id="PTHR30521">
    <property type="entry name" value="DEFERROCHELATASE/PEROXIDASE"/>
    <property type="match status" value="1"/>
</dbReference>
<evidence type="ECO:0000256" key="2">
    <source>
        <dbReference type="ARBA" id="ARBA00022559"/>
    </source>
</evidence>
<dbReference type="PROSITE" id="PS51404">
    <property type="entry name" value="DYP_PEROXIDASE"/>
    <property type="match status" value="1"/>
</dbReference>
<keyword evidence="2 9" id="KW-0575">Peroxidase</keyword>
<organism evidence="9 10">
    <name type="scientific">Ferrimicrobium acidiphilum</name>
    <dbReference type="NCBI Taxonomy" id="121039"/>
    <lineage>
        <taxon>Bacteria</taxon>
        <taxon>Bacillati</taxon>
        <taxon>Actinomycetota</taxon>
        <taxon>Acidimicrobiia</taxon>
        <taxon>Acidimicrobiales</taxon>
        <taxon>Acidimicrobiaceae</taxon>
        <taxon>Ferrimicrobium</taxon>
    </lineage>
</organism>
<name>A0ABV3Y334_9ACTN</name>
<dbReference type="Pfam" id="PF20628">
    <property type="entry name" value="Dyp_perox_C"/>
    <property type="match status" value="1"/>
</dbReference>
<gene>
    <name evidence="9" type="ORF">AB6A68_08945</name>
</gene>
<dbReference type="SUPFAM" id="SSF54909">
    <property type="entry name" value="Dimeric alpha+beta barrel"/>
    <property type="match status" value="1"/>
</dbReference>
<dbReference type="InterPro" id="IPR048327">
    <property type="entry name" value="Dyp_perox_N"/>
</dbReference>
<dbReference type="Pfam" id="PF04261">
    <property type="entry name" value="Dyp_perox_N"/>
    <property type="match status" value="1"/>
</dbReference>
<keyword evidence="3" id="KW-0479">Metal-binding</keyword>
<feature type="domain" description="Dyp-type peroxidase C-terminal" evidence="8">
    <location>
        <begin position="135"/>
        <end position="298"/>
    </location>
</feature>
<reference evidence="9 10" key="1">
    <citation type="submission" date="2024-07" db="EMBL/GenBank/DDBJ databases">
        <title>Draft Genome Sequence of Ferrimicrobium acidiphilum Strain YE2023, Isolated from a Pulp of Bioleach Reactor.</title>
        <authorList>
            <person name="Elkina Y.A."/>
            <person name="Bulaeva A.G."/>
            <person name="Beletsky A.V."/>
            <person name="Mardanov A.V."/>
        </authorList>
    </citation>
    <scope>NUCLEOTIDE SEQUENCE [LARGE SCALE GENOMIC DNA]</scope>
    <source>
        <strain evidence="9 10">YE2023</strain>
    </source>
</reference>
<evidence type="ECO:0000256" key="1">
    <source>
        <dbReference type="ARBA" id="ARBA00001970"/>
    </source>
</evidence>
<sequence>MRPQPIARPLTEAALFMVATVPPDLSDDIRSLLGDAEGLTKAVGFRYPHAQLSCVVGIGSALWDHLSPMLKPKQLHPFIQLHGVVRDAIATPGDLFFHIRAEELGICFELARLLQARLPPGSVIVDEVQGFRYLDQRDLLGFVDGTENPDAGEVLGVAIIGDEDSDFAGGSYATVQKYLHNLTAWNALTTEEQEQAVGRRKLDNVELDEASKPSNAHVALNNIHDDGGEELAIYRLNMPFGSLREGTNGTYFIGYAKDVSVTERMLRNMFLGDPPGNYDRLLDFSTPTTGTLFFCPSLELLQRLAGLSI</sequence>
<dbReference type="RefSeq" id="WP_369084588.1">
    <property type="nucleotide sequence ID" value="NZ_JBFSHR010000030.1"/>
</dbReference>
<comment type="caution">
    <text evidence="9">The sequence shown here is derived from an EMBL/GenBank/DDBJ whole genome shotgun (WGS) entry which is preliminary data.</text>
</comment>
<dbReference type="NCBIfam" id="TIGR01413">
    <property type="entry name" value="Dyp_perox_fam"/>
    <property type="match status" value="1"/>
</dbReference>
<evidence type="ECO:0000259" key="8">
    <source>
        <dbReference type="Pfam" id="PF20628"/>
    </source>
</evidence>
<protein>
    <submittedName>
        <fullName evidence="9">Dyp-type peroxidase</fullName>
    </submittedName>
</protein>
<dbReference type="InterPro" id="IPR048328">
    <property type="entry name" value="Dyp_perox_C"/>
</dbReference>
<keyword evidence="4" id="KW-0560">Oxidoreductase</keyword>
<feature type="domain" description="Dyp-type peroxidase N-terminal" evidence="7">
    <location>
        <begin position="4"/>
        <end position="132"/>
    </location>
</feature>
<comment type="similarity">
    <text evidence="6">Belongs to the DyP-type peroxidase family.</text>
</comment>